<dbReference type="PANTHER" id="PTHR43032:SF3">
    <property type="entry name" value="PROTEIN-METHIONINE-SULFOXIDE REDUCTASE CATALYTIC SUBUNIT MSRP"/>
    <property type="match status" value="1"/>
</dbReference>
<dbReference type="InterPro" id="IPR000572">
    <property type="entry name" value="OxRdtase_Mopterin-bd_dom"/>
</dbReference>
<dbReference type="SUPFAM" id="SSF56524">
    <property type="entry name" value="Oxidoreductase molybdopterin-binding domain"/>
    <property type="match status" value="1"/>
</dbReference>
<dbReference type="AlphaFoldDB" id="A0A3D3RC19"/>
<evidence type="ECO:0000313" key="2">
    <source>
        <dbReference type="EMBL" id="HCO25567.1"/>
    </source>
</evidence>
<feature type="domain" description="Oxidoreductase molybdopterin-binding" evidence="1">
    <location>
        <begin position="120"/>
        <end position="280"/>
    </location>
</feature>
<protein>
    <submittedName>
        <fullName evidence="2">Protein-methionine-sulfoxide reductase catalytic subunit MsrP</fullName>
    </submittedName>
</protein>
<dbReference type="NCBIfam" id="NF003767">
    <property type="entry name" value="PRK05363.1"/>
    <property type="match status" value="1"/>
</dbReference>
<evidence type="ECO:0000259" key="1">
    <source>
        <dbReference type="Pfam" id="PF00174"/>
    </source>
</evidence>
<dbReference type="EMBL" id="DQAY01000133">
    <property type="protein sequence ID" value="HCO25567.1"/>
    <property type="molecule type" value="Genomic_DNA"/>
</dbReference>
<gene>
    <name evidence="2" type="ORF">DIT97_22015</name>
</gene>
<dbReference type="InterPro" id="IPR036374">
    <property type="entry name" value="OxRdtase_Mopterin-bd_sf"/>
</dbReference>
<dbReference type="PANTHER" id="PTHR43032">
    <property type="entry name" value="PROTEIN-METHIONINE-SULFOXIDE REDUCTASE"/>
    <property type="match status" value="1"/>
</dbReference>
<name>A0A3D3RC19_9PLAN</name>
<dbReference type="Pfam" id="PF00174">
    <property type="entry name" value="Oxidored_molyb"/>
    <property type="match status" value="1"/>
</dbReference>
<comment type="caution">
    <text evidence="2">The sequence shown here is derived from an EMBL/GenBank/DDBJ whole genome shotgun (WGS) entry which is preliminary data.</text>
</comment>
<reference evidence="2 3" key="1">
    <citation type="journal article" date="2018" name="Nat. Biotechnol.">
        <title>A standardized bacterial taxonomy based on genome phylogeny substantially revises the tree of life.</title>
        <authorList>
            <person name="Parks D.H."/>
            <person name="Chuvochina M."/>
            <person name="Waite D.W."/>
            <person name="Rinke C."/>
            <person name="Skarshewski A."/>
            <person name="Chaumeil P.A."/>
            <person name="Hugenholtz P."/>
        </authorList>
    </citation>
    <scope>NUCLEOTIDE SEQUENCE [LARGE SCALE GENOMIC DNA]</scope>
    <source>
        <strain evidence="2">UBA9375</strain>
    </source>
</reference>
<sequence length="335" mass="38236">MNHHIRKIWNVPEHEHTPVEVFQNRKLYRREFLQRMGTGLGIAGFAGLLASCEQATKEEIEQAGATTPLPQASGAIYPAQRNPAFKYGRPETDPIEAEKFTNFYEFTGPTSKQAWKYVEHFQTAPWSVTVEGECAKPRTFDLDDLYKELKFEERAYRHRCVETWAMCVPWTGFPLASLLKLVEPKASAKFVAFETFNKPQQAPYMESSGPGTWPWPYTEGLTMPEAMNDLAFIATGLYGAPLLKQNGAPIRLVVPWKYGFKSGKSIVKIRLTKDQPATFWNTVNPEEYGFVANVEPDVPHPRWSQRTEWMLGTERRYDTKPFNGYGEYVASLYAG</sequence>
<accession>A0A3D3RC19</accession>
<dbReference type="Gene3D" id="3.90.420.10">
    <property type="entry name" value="Oxidoreductase, molybdopterin-binding domain"/>
    <property type="match status" value="1"/>
</dbReference>
<evidence type="ECO:0000313" key="3">
    <source>
        <dbReference type="Proteomes" id="UP000263642"/>
    </source>
</evidence>
<dbReference type="Proteomes" id="UP000263642">
    <property type="component" value="Unassembled WGS sequence"/>
</dbReference>
<proteinExistence type="predicted"/>
<organism evidence="2 3">
    <name type="scientific">Gimesia maris</name>
    <dbReference type="NCBI Taxonomy" id="122"/>
    <lineage>
        <taxon>Bacteria</taxon>
        <taxon>Pseudomonadati</taxon>
        <taxon>Planctomycetota</taxon>
        <taxon>Planctomycetia</taxon>
        <taxon>Planctomycetales</taxon>
        <taxon>Planctomycetaceae</taxon>
        <taxon>Gimesia</taxon>
    </lineage>
</organism>